<accession>A0A1M4WJE7</accession>
<dbReference type="STRING" id="1122156.SAMN02745117_00878"/>
<keyword evidence="2" id="KW-1185">Reference proteome</keyword>
<dbReference type="OrthoDB" id="9792653at2"/>
<gene>
    <name evidence="1" type="ORF">SAMN02745117_00878</name>
</gene>
<organism evidence="1 2">
    <name type="scientific">Lampropedia hyalina DSM 16112</name>
    <dbReference type="NCBI Taxonomy" id="1122156"/>
    <lineage>
        <taxon>Bacteria</taxon>
        <taxon>Pseudomonadati</taxon>
        <taxon>Pseudomonadota</taxon>
        <taxon>Betaproteobacteria</taxon>
        <taxon>Burkholderiales</taxon>
        <taxon>Comamonadaceae</taxon>
        <taxon>Lampropedia</taxon>
    </lineage>
</organism>
<dbReference type="Gene3D" id="1.25.40.10">
    <property type="entry name" value="Tetratricopeptide repeat domain"/>
    <property type="match status" value="1"/>
</dbReference>
<proteinExistence type="predicted"/>
<evidence type="ECO:0008006" key="3">
    <source>
        <dbReference type="Google" id="ProtNLM"/>
    </source>
</evidence>
<evidence type="ECO:0000313" key="2">
    <source>
        <dbReference type="Proteomes" id="UP000184327"/>
    </source>
</evidence>
<dbReference type="EMBL" id="FQUZ01000007">
    <property type="protein sequence ID" value="SHE81411.1"/>
    <property type="molecule type" value="Genomic_DNA"/>
</dbReference>
<dbReference type="AlphaFoldDB" id="A0A1M4WJE7"/>
<dbReference type="Proteomes" id="UP000184327">
    <property type="component" value="Unassembled WGS sequence"/>
</dbReference>
<reference evidence="1 2" key="1">
    <citation type="submission" date="2016-11" db="EMBL/GenBank/DDBJ databases">
        <authorList>
            <person name="Jaros S."/>
            <person name="Januszkiewicz K."/>
            <person name="Wedrychowicz H."/>
        </authorList>
    </citation>
    <scope>NUCLEOTIDE SEQUENCE [LARGE SCALE GENOMIC DNA]</scope>
    <source>
        <strain evidence="1 2">DSM 16112</strain>
    </source>
</reference>
<name>A0A1M4WJE7_9BURK</name>
<dbReference type="RefSeq" id="WP_073355076.1">
    <property type="nucleotide sequence ID" value="NZ_FQUZ01000007.1"/>
</dbReference>
<dbReference type="SUPFAM" id="SSF81901">
    <property type="entry name" value="HCP-like"/>
    <property type="match status" value="1"/>
</dbReference>
<dbReference type="InterPro" id="IPR011990">
    <property type="entry name" value="TPR-like_helical_dom_sf"/>
</dbReference>
<protein>
    <recommendedName>
        <fullName evidence="3">Sel1 repeat-containing protein</fullName>
    </recommendedName>
</protein>
<sequence length="184" mass="19538">MTLNHADSSHPISLNTAALLTGRSVRTWQRCIAEGQIPRLPDNRQQAAGALIPFEAVRPWIGRQDWLQEEVDLLVQADQGVAHAQAEIGAWFALAALQQAPQSLHSPSGGGGDIIPAFHFLSQAAEQGEADAMHWLGLLYLAGFGEGDGHALALMWIARAAAHGHVIAKVQLEGLLPGGEAVQG</sequence>
<evidence type="ECO:0000313" key="1">
    <source>
        <dbReference type="EMBL" id="SHE81411.1"/>
    </source>
</evidence>